<keyword evidence="4" id="KW-1185">Reference proteome</keyword>
<dbReference type="RefSeq" id="WP_003798771.1">
    <property type="nucleotide sequence ID" value="NZ_JAEHNZ010000002.1"/>
</dbReference>
<proteinExistence type="inferred from homology"/>
<comment type="similarity">
    <text evidence="1">Belongs to the glycosyltransferase 2 family. WaaE/KdtX subfamily.</text>
</comment>
<dbReference type="Pfam" id="PF00535">
    <property type="entry name" value="Glycos_transf_2"/>
    <property type="match status" value="1"/>
</dbReference>
<protein>
    <submittedName>
        <fullName evidence="3">Glycosyltransferase family 2 protein</fullName>
    </submittedName>
</protein>
<dbReference type="GeneID" id="84907511"/>
<comment type="caution">
    <text evidence="3">The sequence shown here is derived from an EMBL/GenBank/DDBJ whole genome shotgun (WGS) entry which is preliminary data.</text>
</comment>
<evidence type="ECO:0000313" key="3">
    <source>
        <dbReference type="EMBL" id="MBK0396159.1"/>
    </source>
</evidence>
<dbReference type="Proteomes" id="UP000614058">
    <property type="component" value="Unassembled WGS sequence"/>
</dbReference>
<dbReference type="PANTHER" id="PTHR43630">
    <property type="entry name" value="POLY-BETA-1,6-N-ACETYL-D-GLUCOSAMINE SYNTHASE"/>
    <property type="match status" value="1"/>
</dbReference>
<dbReference type="Gene3D" id="3.90.550.10">
    <property type="entry name" value="Spore Coat Polysaccharide Biosynthesis Protein SpsA, Chain A"/>
    <property type="match status" value="1"/>
</dbReference>
<gene>
    <name evidence="3" type="ORF">JDW22_06105</name>
</gene>
<reference evidence="3 4" key="1">
    <citation type="journal article" date="2021" name="Pathogens">
        <title>Isolation and Characterization of Kingella bonacorsii sp. nov., A Novel Kingella Species Detected in a Stable Periodontitis Subject.</title>
        <authorList>
            <person name="Antezack A."/>
            <person name="Boxberger M."/>
            <person name="Rolland C."/>
            <person name="Monnet-Corti V."/>
            <person name="La Scola B."/>
        </authorList>
    </citation>
    <scope>NUCLEOTIDE SEQUENCE [LARGE SCALE GENOMIC DNA]</scope>
    <source>
        <strain evidence="3 4">Marseille-Q4569</strain>
    </source>
</reference>
<sequence length="264" mass="29712">MNTPITVTMLVKNAERCLAEALNALASFNEVLLLDNDSTDNTLTIAAQYPNVTLHHHPFDGFGNMKNRAAALAKNDWILNIDSDEIITPELLASIQQADLTQPENIYALNRINHYQRRPITGCGWSPDIIPRLYNRTHTQYNQRAVHEALIIPQGIRPQLLQGNLNHYTYDSIEALISKMQQYSSLYAEQNAGQKTSSPLAALMHGAWSFIRSYLLKSGWKHGADGLTICLTQAAGSYYKYAKLNERNRAIKSQQHIDTPPETH</sequence>
<evidence type="ECO:0000259" key="2">
    <source>
        <dbReference type="Pfam" id="PF00535"/>
    </source>
</evidence>
<dbReference type="InterPro" id="IPR029044">
    <property type="entry name" value="Nucleotide-diphossugar_trans"/>
</dbReference>
<feature type="domain" description="Glycosyltransferase 2-like" evidence="2">
    <location>
        <begin position="7"/>
        <end position="118"/>
    </location>
</feature>
<dbReference type="PANTHER" id="PTHR43630:SF2">
    <property type="entry name" value="GLYCOSYLTRANSFERASE"/>
    <property type="match status" value="1"/>
</dbReference>
<dbReference type="SUPFAM" id="SSF53448">
    <property type="entry name" value="Nucleotide-diphospho-sugar transferases"/>
    <property type="match status" value="1"/>
</dbReference>
<dbReference type="EMBL" id="JAEHNZ010000002">
    <property type="protein sequence ID" value="MBK0396159.1"/>
    <property type="molecule type" value="Genomic_DNA"/>
</dbReference>
<dbReference type="CDD" id="cd02511">
    <property type="entry name" value="Beta4Glucosyltransferase"/>
    <property type="match status" value="1"/>
</dbReference>
<evidence type="ECO:0000313" key="4">
    <source>
        <dbReference type="Proteomes" id="UP000614058"/>
    </source>
</evidence>
<accession>A0ABS1BSD7</accession>
<name>A0ABS1BSD7_9NEIS</name>
<evidence type="ECO:0000256" key="1">
    <source>
        <dbReference type="ARBA" id="ARBA00038494"/>
    </source>
</evidence>
<organism evidence="3 4">
    <name type="scientific">Kingella bonacorsii</name>
    <dbReference type="NCBI Taxonomy" id="2796361"/>
    <lineage>
        <taxon>Bacteria</taxon>
        <taxon>Pseudomonadati</taxon>
        <taxon>Pseudomonadota</taxon>
        <taxon>Betaproteobacteria</taxon>
        <taxon>Neisseriales</taxon>
        <taxon>Neisseriaceae</taxon>
        <taxon>Kingella</taxon>
    </lineage>
</organism>
<dbReference type="InterPro" id="IPR001173">
    <property type="entry name" value="Glyco_trans_2-like"/>
</dbReference>